<dbReference type="Proteomes" id="UP001276300">
    <property type="component" value="Unassembled WGS sequence"/>
</dbReference>
<dbReference type="InterPro" id="IPR051200">
    <property type="entry name" value="Host-pathogen_enzymatic-act"/>
</dbReference>
<evidence type="ECO:0000313" key="3">
    <source>
        <dbReference type="Proteomes" id="UP001276300"/>
    </source>
</evidence>
<feature type="chain" id="PRO_5043488511" evidence="1">
    <location>
        <begin position="29"/>
        <end position="353"/>
    </location>
</feature>
<dbReference type="RefSeq" id="WP_318242532.1">
    <property type="nucleotide sequence ID" value="NZ_JAUEQX010000007.1"/>
</dbReference>
<dbReference type="SUPFAM" id="SSF51004">
    <property type="entry name" value="C-terminal (heme d1) domain of cytochrome cd1-nitrite reductase"/>
    <property type="match status" value="1"/>
</dbReference>
<reference evidence="2" key="1">
    <citation type="journal article" date="2023" name="J Glob Antimicrob Resist">
        <title>Emergence of NDM-1 and KPC-3 carbapenemases in Kluyvera cryocrescens: Investigating genetic heterogeneity and acquisition routes of blaNDM-1 in Enterobacterales species in Portugal.</title>
        <authorList>
            <person name="Loiodice M."/>
            <person name="Ribeiro M."/>
            <person name="Peixe L."/>
            <person name="Novais A."/>
        </authorList>
    </citation>
    <scope>NUCLEOTIDE SEQUENCE</scope>
    <source>
        <strain evidence="2">K629</strain>
    </source>
</reference>
<accession>A0AAW9C5E3</accession>
<dbReference type="PANTHER" id="PTHR47197:SF3">
    <property type="entry name" value="DIHYDRO-HEME D1 DEHYDROGENASE"/>
    <property type="match status" value="1"/>
</dbReference>
<gene>
    <name evidence="2" type="ORF">QWU01_09895</name>
</gene>
<sequence>MSTKNVKKTVVLRALALSFSIHACFANAAEFTDNDFPSQQLGHGVYELAYDQGQNALYAASAPSFDKDKTAGLVFQLDANSLKINHKIATERRAFAVALDEANHTLYLGNALDGSIALLDTRTNKVINTIQLSDNSNPKKSAHVREVVLDKKHHRLYISGIGGKGSGLLWVVDTQKQQLIDTIEKFDPVGFAIDEAGNKIYAVTGKGELLTLDGETSTVRSRVAVDPKEPKHYFLNIALNVGKNVGYIADTNTKDVLVVALDSGKLLHRIPTPNSIAVVYNASRNEIYVTHRNDRQISVIDATTYHVKHSIKTAAMPNSLVLSPDANTLYVSVKQDEKSDRADYVVKIDLTKF</sequence>
<dbReference type="EMBL" id="JAUEQX010000007">
    <property type="protein sequence ID" value="MDW3777123.1"/>
    <property type="molecule type" value="Genomic_DNA"/>
</dbReference>
<dbReference type="AlphaFoldDB" id="A0AAW9C5E3"/>
<comment type="caution">
    <text evidence="2">The sequence shown here is derived from an EMBL/GenBank/DDBJ whole genome shotgun (WGS) entry which is preliminary data.</text>
</comment>
<dbReference type="Gene3D" id="2.130.10.10">
    <property type="entry name" value="YVTN repeat-like/Quinoprotein amine dehydrogenase"/>
    <property type="match status" value="1"/>
</dbReference>
<protein>
    <submittedName>
        <fullName evidence="2">YncE family protein</fullName>
    </submittedName>
</protein>
<proteinExistence type="predicted"/>
<evidence type="ECO:0000313" key="2">
    <source>
        <dbReference type="EMBL" id="MDW3777123.1"/>
    </source>
</evidence>
<name>A0AAW9C5E3_KLUCR</name>
<feature type="signal peptide" evidence="1">
    <location>
        <begin position="1"/>
        <end position="28"/>
    </location>
</feature>
<dbReference type="InterPro" id="IPR015943">
    <property type="entry name" value="WD40/YVTN_repeat-like_dom_sf"/>
</dbReference>
<dbReference type="InterPro" id="IPR011048">
    <property type="entry name" value="Haem_d1_sf"/>
</dbReference>
<organism evidence="2 3">
    <name type="scientific">Kluyvera cryocrescens</name>
    <name type="common">Kluyvera citrophila</name>
    <dbReference type="NCBI Taxonomy" id="580"/>
    <lineage>
        <taxon>Bacteria</taxon>
        <taxon>Pseudomonadati</taxon>
        <taxon>Pseudomonadota</taxon>
        <taxon>Gammaproteobacteria</taxon>
        <taxon>Enterobacterales</taxon>
        <taxon>Enterobacteriaceae</taxon>
        <taxon>Kluyvera</taxon>
    </lineage>
</organism>
<dbReference type="PANTHER" id="PTHR47197">
    <property type="entry name" value="PROTEIN NIRF"/>
    <property type="match status" value="1"/>
</dbReference>
<evidence type="ECO:0000256" key="1">
    <source>
        <dbReference type="SAM" id="SignalP"/>
    </source>
</evidence>
<keyword evidence="1" id="KW-0732">Signal</keyword>